<dbReference type="Pfam" id="PF09770">
    <property type="entry name" value="PAT1"/>
    <property type="match status" value="1"/>
</dbReference>
<evidence type="ECO:0000313" key="10">
    <source>
        <dbReference type="RefSeq" id="XP_031574391.1"/>
    </source>
</evidence>
<dbReference type="GO" id="GO:0000290">
    <property type="term" value="P:deadenylation-dependent decapping of nuclear-transcribed mRNA"/>
    <property type="evidence" value="ECO:0007669"/>
    <property type="project" value="InterPro"/>
</dbReference>
<proteinExistence type="inferred from homology"/>
<dbReference type="Proteomes" id="UP000515163">
    <property type="component" value="Unplaced"/>
</dbReference>
<dbReference type="AlphaFoldDB" id="A0A6P8J345"/>
<feature type="region of interest" description="Disordered" evidence="7">
    <location>
        <begin position="237"/>
        <end position="347"/>
    </location>
</feature>
<reference evidence="10" key="1">
    <citation type="submission" date="2025-08" db="UniProtKB">
        <authorList>
            <consortium name="RefSeq"/>
        </authorList>
    </citation>
    <scope>IDENTIFICATION</scope>
    <source>
        <tissue evidence="10">Tentacle</tissue>
    </source>
</reference>
<keyword evidence="4" id="KW-0963">Cytoplasm</keyword>
<evidence type="ECO:0000256" key="6">
    <source>
        <dbReference type="ARBA" id="ARBA00023242"/>
    </source>
</evidence>
<feature type="compositionally biased region" description="Polar residues" evidence="7">
    <location>
        <begin position="311"/>
        <end position="320"/>
    </location>
</feature>
<feature type="compositionally biased region" description="Polar residues" evidence="7">
    <location>
        <begin position="367"/>
        <end position="381"/>
    </location>
</feature>
<feature type="compositionally biased region" description="Polar residues" evidence="7">
    <location>
        <begin position="241"/>
        <end position="253"/>
    </location>
</feature>
<feature type="compositionally biased region" description="Pro residues" evidence="7">
    <location>
        <begin position="260"/>
        <end position="271"/>
    </location>
</feature>
<comment type="similarity">
    <text evidence="3">Belongs to the PAT1 family.</text>
</comment>
<feature type="compositionally biased region" description="Polar residues" evidence="7">
    <location>
        <begin position="172"/>
        <end position="181"/>
    </location>
</feature>
<dbReference type="PANTHER" id="PTHR21551:SF0">
    <property type="entry name" value="PROTEIN ASSOCIATED WITH TOPO II RELATED-1, ISOFORM A"/>
    <property type="match status" value="1"/>
</dbReference>
<gene>
    <name evidence="10" type="primary">LOC116308145</name>
</gene>
<protein>
    <submittedName>
        <fullName evidence="10">Protein PAT1 homolog 1-like isoform X1</fullName>
    </submittedName>
</protein>
<evidence type="ECO:0000256" key="3">
    <source>
        <dbReference type="ARBA" id="ARBA00009138"/>
    </source>
</evidence>
<organism evidence="9 10">
    <name type="scientific">Actinia tenebrosa</name>
    <name type="common">Australian red waratah sea anemone</name>
    <dbReference type="NCBI Taxonomy" id="6105"/>
    <lineage>
        <taxon>Eukaryota</taxon>
        <taxon>Metazoa</taxon>
        <taxon>Cnidaria</taxon>
        <taxon>Anthozoa</taxon>
        <taxon>Hexacorallia</taxon>
        <taxon>Actiniaria</taxon>
        <taxon>Actiniidae</taxon>
        <taxon>Actinia</taxon>
    </lineage>
</organism>
<evidence type="ECO:0000313" key="9">
    <source>
        <dbReference type="Proteomes" id="UP000515163"/>
    </source>
</evidence>
<dbReference type="FunCoup" id="A0A6P8J345">
    <property type="interactions" value="1633"/>
</dbReference>
<accession>A0A6P8J345</accession>
<evidence type="ECO:0000256" key="7">
    <source>
        <dbReference type="SAM" id="MobiDB-lite"/>
    </source>
</evidence>
<dbReference type="KEGG" id="aten:116308145"/>
<comment type="subcellular location">
    <subcellularLocation>
        <location evidence="2">Cytoplasm</location>
        <location evidence="2">P-body</location>
    </subcellularLocation>
    <subcellularLocation>
        <location evidence="1">Nucleus</location>
    </subcellularLocation>
</comment>
<name>A0A6P8J345_ACTTE</name>
<dbReference type="GO" id="GO:0003723">
    <property type="term" value="F:RNA binding"/>
    <property type="evidence" value="ECO:0007669"/>
    <property type="project" value="UniProtKB-KW"/>
</dbReference>
<keyword evidence="5" id="KW-0694">RNA-binding</keyword>
<evidence type="ECO:0000256" key="2">
    <source>
        <dbReference type="ARBA" id="ARBA00004201"/>
    </source>
</evidence>
<dbReference type="OrthoDB" id="74835at2759"/>
<dbReference type="GO" id="GO:0033962">
    <property type="term" value="P:P-body assembly"/>
    <property type="evidence" value="ECO:0007669"/>
    <property type="project" value="TreeGrafter"/>
</dbReference>
<dbReference type="GO" id="GO:0000932">
    <property type="term" value="C:P-body"/>
    <property type="evidence" value="ECO:0007669"/>
    <property type="project" value="UniProtKB-SubCell"/>
</dbReference>
<dbReference type="GeneID" id="116308145"/>
<evidence type="ECO:0000256" key="1">
    <source>
        <dbReference type="ARBA" id="ARBA00004123"/>
    </source>
</evidence>
<evidence type="ECO:0000256" key="5">
    <source>
        <dbReference type="ARBA" id="ARBA00022884"/>
    </source>
</evidence>
<keyword evidence="9" id="KW-1185">Reference proteome</keyword>
<dbReference type="PANTHER" id="PTHR21551">
    <property type="entry name" value="TOPOISOMERASE II-ASSOCIATED PROTEIN PAT1"/>
    <property type="match status" value="1"/>
</dbReference>
<dbReference type="InterPro" id="IPR019167">
    <property type="entry name" value="PAT1_dom"/>
</dbReference>
<feature type="region of interest" description="Disordered" evidence="7">
    <location>
        <begin position="362"/>
        <end position="393"/>
    </location>
</feature>
<keyword evidence="6" id="KW-0539">Nucleus</keyword>
<dbReference type="InterPro" id="IPR039900">
    <property type="entry name" value="Pat1-like"/>
</dbReference>
<evidence type="ECO:0000259" key="8">
    <source>
        <dbReference type="Pfam" id="PF09770"/>
    </source>
</evidence>
<evidence type="ECO:0000256" key="4">
    <source>
        <dbReference type="ARBA" id="ARBA00022490"/>
    </source>
</evidence>
<feature type="domain" description="mRNA decay factor PAT1" evidence="8">
    <location>
        <begin position="466"/>
        <end position="662"/>
    </location>
</feature>
<dbReference type="InParanoid" id="A0A6P8J345"/>
<dbReference type="RefSeq" id="XP_031574391.1">
    <property type="nucleotide sequence ID" value="XM_031718531.1"/>
</dbReference>
<sequence length="811" mass="91688">MADSFFGFNTQIPSYEDEDLAVVDPSLANLEDDIDLLNDDTFGTGASVDDWEEAHRKLAGLDLHGEDKPAWNDELSRKKLKADDDTNLEEEEEILEQCLAKLVDEDDLEEPNKAYAATGYKDIPAPSVISSAWDGSSPLSSPTSSDSLHDLINPATNIWASPDHSQIFKETANATPKSVQSSDKKPNRRPYSPAFEVRGTDDAIIEALPKPTENLLPPSSFTKKVPTTAIRLEDLEKEFTNESPHSMGQQETPRPSMIGRPPPGLPPPPMMRSPQVLHGYPPMPFPQHASQIYPRASSPGPGLRPFPRTPQMFQNQQMYNKQPLPPGMGHRQGYPGTPPPRMQNQLFGKMRSDPAHLMRRLGLPNQPRFSTPPSNYQNPNMRSPYPDNRYMNQRYNNYPKQHQQQQQQNQHQPTDLEKKIHSILTADENLNNKDRYAGLMTRKEKEWIIKIQLLQLTSSNPNMDDYYFQTHESRKRAKERAKRGEGVEFQYTGGQTQQMALPQFDREERHYKPLDFQNTLGKVSASHISHPREMVQVPNNYKDLDQEKGTQGSSIKETRRRRRIMIVIDKAYDIQLQLDDLDSKLLESPAEQSNSIMEAKQDKVDKLFQLLKLNAQDELSNNDAELIIQVMSVRKGKVLISRLLHYFKQAQAEAILQSICRNIVMVIKKDNQDELLPLLINPLGRVVDVATAEVVFRSLKYVVYGNNDPASPLSSVLANQFGIAVLSSLLKKANSSTFPSDNKEEYPKTWDAIVSQVAKEFSDVPVKLLAKNMSGVTPLVTVLGSCDVAYDKSSLQEHYRLALSTREELKS</sequence>
<feature type="region of interest" description="Disordered" evidence="7">
    <location>
        <begin position="172"/>
        <end position="198"/>
    </location>
</feature>
<dbReference type="GO" id="GO:0005634">
    <property type="term" value="C:nucleus"/>
    <property type="evidence" value="ECO:0007669"/>
    <property type="project" value="UniProtKB-SubCell"/>
</dbReference>